<reference evidence="3 4" key="1">
    <citation type="submission" date="2020-08" db="EMBL/GenBank/DDBJ databases">
        <title>Sequencing the genomes of 1000 actinobacteria strains.</title>
        <authorList>
            <person name="Klenk H.-P."/>
        </authorList>
    </citation>
    <scope>NUCLEOTIDE SEQUENCE [LARGE SCALE GENOMIC DNA]</scope>
    <source>
        <strain evidence="3 4">DSM 44598</strain>
    </source>
</reference>
<dbReference type="InterPro" id="IPR024983">
    <property type="entry name" value="CHAT_dom"/>
</dbReference>
<organism evidence="3 4">
    <name type="scientific">Nocardiopsis metallicus</name>
    <dbReference type="NCBI Taxonomy" id="179819"/>
    <lineage>
        <taxon>Bacteria</taxon>
        <taxon>Bacillati</taxon>
        <taxon>Actinomycetota</taxon>
        <taxon>Actinomycetes</taxon>
        <taxon>Streptosporangiales</taxon>
        <taxon>Nocardiopsidaceae</taxon>
        <taxon>Nocardiopsis</taxon>
    </lineage>
</organism>
<sequence>MLPSATPVPESEPPLRGTENPALEAGGRALLSRVTQGVQLARRGRFEETVEILDDTRKHLRGHPVAELAPVLPGILTDLGLAQVLCGRFGQAEDHLNEARDLADARCLPLLGLVARHNLGCLDLYRGDTAEAITTFHELAHQMPADRQEPLRVDLAEAYLSVGLVEEAGRTLAEAPWRSGGDGTAVALLEAKYRFLDGDRQGALHLTQRVLEGLGPSSLWYGVAHRLKRVALESADSRTPVQRAKDHLELRTPAVSQPRPPAEHRDPTHPFATGHLASSETASTVAAPEPGTDSGPGDGSGPAGNPGPEEAGHRNAWDSAGTQGRLSDARRALERFRGAGAGTGALAPGPWLGAAARDPHVVRAGLESALQAGDPATALEWAELDRTWSEGLIPELGACEDPEVRELTGRYRDALENGGGPAASAYARRWESAQWRLPPGAAGRPREHPGPVLEPLLSNLHGRAFVHYTVAGAEAVALVAVDGKVHQRCVGPLKRVRRTLRAFTHELSGPLPLGRSTEAVDVCATPPSVTGRAPTRPGAEPGGVAAALVSDTLLGPLLPLIGERPLVVTGGSYLDDLPWGLLPALRGRPVRLVPTARSWAEPPPARSGGGRVLLACGPPPGEAREEVAALAGVHSGAKVLEQARRGPLLAELARADLAHLAGHGRAGTGTPMLSRLQLCDGPLLACDLFPLPSAPALVVLSACWGGHGFGGSGGRPSGFVGALLARGTRTVVASPLPVDDKRTGAAMQGFHRAVRAGTDVSEAVSEHLGHIGFCCYGT</sequence>
<evidence type="ECO:0000313" key="3">
    <source>
        <dbReference type="EMBL" id="MBB5492036.1"/>
    </source>
</evidence>
<feature type="region of interest" description="Disordered" evidence="1">
    <location>
        <begin position="1"/>
        <end position="22"/>
    </location>
</feature>
<feature type="domain" description="CHAT" evidence="2">
    <location>
        <begin position="615"/>
        <end position="766"/>
    </location>
</feature>
<comment type="caution">
    <text evidence="3">The sequence shown here is derived from an EMBL/GenBank/DDBJ whole genome shotgun (WGS) entry which is preliminary data.</text>
</comment>
<proteinExistence type="predicted"/>
<feature type="compositionally biased region" description="Gly residues" evidence="1">
    <location>
        <begin position="294"/>
        <end position="304"/>
    </location>
</feature>
<feature type="region of interest" description="Disordered" evidence="1">
    <location>
        <begin position="235"/>
        <end position="325"/>
    </location>
</feature>
<evidence type="ECO:0000256" key="1">
    <source>
        <dbReference type="SAM" id="MobiDB-lite"/>
    </source>
</evidence>
<evidence type="ECO:0000313" key="4">
    <source>
        <dbReference type="Proteomes" id="UP000579647"/>
    </source>
</evidence>
<dbReference type="EMBL" id="JACHDO010000001">
    <property type="protein sequence ID" value="MBB5492036.1"/>
    <property type="molecule type" value="Genomic_DNA"/>
</dbReference>
<evidence type="ECO:0000259" key="2">
    <source>
        <dbReference type="Pfam" id="PF12770"/>
    </source>
</evidence>
<protein>
    <submittedName>
        <fullName evidence="3">Tetratricopeptide (TPR) repeat protein</fullName>
    </submittedName>
</protein>
<dbReference type="Gene3D" id="1.25.40.10">
    <property type="entry name" value="Tetratricopeptide repeat domain"/>
    <property type="match status" value="1"/>
</dbReference>
<dbReference type="Proteomes" id="UP000579647">
    <property type="component" value="Unassembled WGS sequence"/>
</dbReference>
<dbReference type="RefSeq" id="WP_312893813.1">
    <property type="nucleotide sequence ID" value="NZ_BAAAKM010000015.1"/>
</dbReference>
<dbReference type="Pfam" id="PF12770">
    <property type="entry name" value="CHAT"/>
    <property type="match status" value="1"/>
</dbReference>
<accession>A0A840WK93</accession>
<dbReference type="AlphaFoldDB" id="A0A840WK93"/>
<name>A0A840WK93_9ACTN</name>
<keyword evidence="4" id="KW-1185">Reference proteome</keyword>
<dbReference type="InterPro" id="IPR011990">
    <property type="entry name" value="TPR-like_helical_dom_sf"/>
</dbReference>
<gene>
    <name evidence="3" type="ORF">HNR07_003173</name>
</gene>
<dbReference type="SUPFAM" id="SSF48452">
    <property type="entry name" value="TPR-like"/>
    <property type="match status" value="1"/>
</dbReference>